<dbReference type="PRINTS" id="PR00342">
    <property type="entry name" value="RHESUSRHD"/>
</dbReference>
<organism evidence="18 19">
    <name type="scientific">Mandrillus leucophaeus</name>
    <name type="common">Drill</name>
    <name type="synonym">Papio leucophaeus</name>
    <dbReference type="NCBI Taxonomy" id="9568"/>
    <lineage>
        <taxon>Eukaryota</taxon>
        <taxon>Metazoa</taxon>
        <taxon>Chordata</taxon>
        <taxon>Craniata</taxon>
        <taxon>Vertebrata</taxon>
        <taxon>Euteleostomi</taxon>
        <taxon>Mammalia</taxon>
        <taxon>Eutheria</taxon>
        <taxon>Euarchontoglires</taxon>
        <taxon>Primates</taxon>
        <taxon>Haplorrhini</taxon>
        <taxon>Catarrhini</taxon>
        <taxon>Cercopithecidae</taxon>
        <taxon>Cercopithecinae</taxon>
        <taxon>Mandrillus</taxon>
    </lineage>
</organism>
<evidence type="ECO:0000256" key="4">
    <source>
        <dbReference type="ARBA" id="ARBA00022448"/>
    </source>
</evidence>
<dbReference type="SUPFAM" id="SSF111352">
    <property type="entry name" value="Ammonium transporter"/>
    <property type="match status" value="1"/>
</dbReference>
<evidence type="ECO:0000256" key="6">
    <source>
        <dbReference type="ARBA" id="ARBA00022989"/>
    </source>
</evidence>
<evidence type="ECO:0000256" key="10">
    <source>
        <dbReference type="ARBA" id="ARBA00035761"/>
    </source>
</evidence>
<sequence>MRLKFPLMAIVLEIAMIVLFALFVEYEMDQTTPQQVNITTSTDMGKFLELYPLFQDVHVMIFVGFGFLMTFLKKYGFSSVGINLLIAALGLQWGTVVQGILHSQGQKITIGIKNMINADFSTATVLISFGAVLGKTSPTQMLIMTIIEIAVFAGNEYLVGEIFKASDIGASMTIHAFGAYFGLAVAGILYRSALRRGHKNEESTYYSDLFAMIGTLFLWMFWPSFNSAIAEPGDKQSRAIVNTYFSLVACVVTAFAFSSLVERRGKLNMPLFTTKLGIHDTCGVHNLHGLPGVVGGLAGIAAVALGASNTSVAMQAAALCSSIGTAVVGGLITGLILKLPFWGQPSDQDCYDDSVYWEVPILRV</sequence>
<keyword evidence="19" id="KW-1185">Reference proteome</keyword>
<dbReference type="PANTHER" id="PTHR11730:SF32">
    <property type="entry name" value="AMMONIUM TRANSPORTER RH TYPE A"/>
    <property type="match status" value="1"/>
</dbReference>
<dbReference type="GO" id="GO:0005886">
    <property type="term" value="C:plasma membrane"/>
    <property type="evidence" value="ECO:0007669"/>
    <property type="project" value="Ensembl"/>
</dbReference>
<comment type="similarity">
    <text evidence="3">Belongs to the ammonium transporter (TC 2.A.49) family. Rh subfamily.</text>
</comment>
<keyword evidence="5 16" id="KW-0812">Transmembrane</keyword>
<dbReference type="GO" id="GO:0008519">
    <property type="term" value="F:ammonium channel activity"/>
    <property type="evidence" value="ECO:0007669"/>
    <property type="project" value="Ensembl"/>
</dbReference>
<comment type="catalytic activity">
    <reaction evidence="1">
        <text>NH4(+)(in) = NH4(+)(out)</text>
        <dbReference type="Rhea" id="RHEA:28747"/>
        <dbReference type="ChEBI" id="CHEBI:28938"/>
    </reaction>
</comment>
<evidence type="ECO:0000256" key="3">
    <source>
        <dbReference type="ARBA" id="ARBA00011036"/>
    </source>
</evidence>
<dbReference type="OMA" id="TNMRIRF"/>
<dbReference type="Gene3D" id="1.10.3430.10">
    <property type="entry name" value="Ammonium transporter AmtB like domains"/>
    <property type="match status" value="2"/>
</dbReference>
<feature type="transmembrane region" description="Helical" evidence="16">
    <location>
        <begin position="7"/>
        <end position="24"/>
    </location>
</feature>
<dbReference type="GO" id="GO:0015200">
    <property type="term" value="F:methylammonium transmembrane transporter activity"/>
    <property type="evidence" value="ECO:0007669"/>
    <property type="project" value="Ensembl"/>
</dbReference>
<evidence type="ECO:0000256" key="5">
    <source>
        <dbReference type="ARBA" id="ARBA00022692"/>
    </source>
</evidence>
<feature type="transmembrane region" description="Helical" evidence="16">
    <location>
        <begin position="115"/>
        <end position="134"/>
    </location>
</feature>
<feature type="transmembrane region" description="Helical" evidence="16">
    <location>
        <begin position="242"/>
        <end position="261"/>
    </location>
</feature>
<feature type="transmembrane region" description="Helical" evidence="16">
    <location>
        <begin position="53"/>
        <end position="72"/>
    </location>
</feature>
<dbReference type="InterPro" id="IPR002229">
    <property type="entry name" value="RhesusRHD"/>
</dbReference>
<gene>
    <name evidence="18" type="primary">RHAG</name>
</gene>
<reference evidence="18" key="2">
    <citation type="submission" date="2025-09" db="UniProtKB">
        <authorList>
            <consortium name="Ensembl"/>
        </authorList>
    </citation>
    <scope>IDENTIFICATION</scope>
</reference>
<evidence type="ECO:0000256" key="9">
    <source>
        <dbReference type="ARBA" id="ARBA00023180"/>
    </source>
</evidence>
<evidence type="ECO:0000256" key="15">
    <source>
        <dbReference type="ARBA" id="ARBA00046403"/>
    </source>
</evidence>
<dbReference type="InterPro" id="IPR024041">
    <property type="entry name" value="NH4_transpt_AmtB-like_dom"/>
</dbReference>
<evidence type="ECO:0000256" key="14">
    <source>
        <dbReference type="ARBA" id="ARBA00042473"/>
    </source>
</evidence>
<feature type="domain" description="Ammonium transporter AmtB-like" evidence="17">
    <location>
        <begin position="270"/>
        <end position="356"/>
    </location>
</feature>
<dbReference type="PANTHER" id="PTHR11730">
    <property type="entry name" value="AMMONIUM TRANSPORTER"/>
    <property type="match status" value="1"/>
</dbReference>
<evidence type="ECO:0000256" key="7">
    <source>
        <dbReference type="ARBA" id="ARBA00023136"/>
    </source>
</evidence>
<comment type="subcellular location">
    <subcellularLocation>
        <location evidence="2">Membrane</location>
        <topology evidence="2">Multi-pass membrane protein</topology>
    </subcellularLocation>
</comment>
<dbReference type="GO" id="GO:0170014">
    <property type="term" value="C:ankyrin-1 complex"/>
    <property type="evidence" value="ECO:0007669"/>
    <property type="project" value="Ensembl"/>
</dbReference>
<feature type="transmembrane region" description="Helical" evidence="16">
    <location>
        <begin position="282"/>
        <end position="307"/>
    </location>
</feature>
<accession>A0A2K6A333</accession>
<evidence type="ECO:0000256" key="12">
    <source>
        <dbReference type="ARBA" id="ARBA00041037"/>
    </source>
</evidence>
<comment type="catalytic activity">
    <reaction evidence="10">
        <text>CO2(out) = CO2(in)</text>
        <dbReference type="Rhea" id="RHEA:74891"/>
        <dbReference type="ChEBI" id="CHEBI:16526"/>
    </reaction>
</comment>
<dbReference type="STRING" id="9568.ENSMLEP00000034462"/>
<dbReference type="GO" id="GO:0030506">
    <property type="term" value="F:ankyrin binding"/>
    <property type="evidence" value="ECO:0007669"/>
    <property type="project" value="Ensembl"/>
</dbReference>
<keyword evidence="9" id="KW-0325">Glycoprotein</keyword>
<feature type="transmembrane region" description="Helical" evidence="16">
    <location>
        <begin position="84"/>
        <end position="103"/>
    </location>
</feature>
<name>A0A2K6A333_MANLE</name>
<evidence type="ECO:0000313" key="18">
    <source>
        <dbReference type="Ensembl" id="ENSMLEP00000034462.1"/>
    </source>
</evidence>
<evidence type="ECO:0000256" key="2">
    <source>
        <dbReference type="ARBA" id="ARBA00004141"/>
    </source>
</evidence>
<reference evidence="18" key="1">
    <citation type="submission" date="2025-08" db="UniProtKB">
        <authorList>
            <consortium name="Ensembl"/>
        </authorList>
    </citation>
    <scope>IDENTIFICATION</scope>
</reference>
<evidence type="ECO:0000256" key="13">
    <source>
        <dbReference type="ARBA" id="ARBA00042104"/>
    </source>
</evidence>
<dbReference type="Ensembl" id="ENSMLET00000058050.1">
    <property type="protein sequence ID" value="ENSMLEP00000034462.1"/>
    <property type="gene ID" value="ENSMLEG00000041373.1"/>
</dbReference>
<comment type="subunit">
    <text evidence="15">Homodimer. Heterotrimer; a RHCE monomer interacts with a RHAG homodimer. Component of the ankyrin-1 complex in the erythrocyte, composed of ANK1, RHCE, RHAG, SLC4A1, EPB42, GYPA, GYPB and AQP1. Interacts with GYPB (via the N-terminal); this interaction bridges the (RHAG)2(RHCE) heterotrimer with the SLC4A1 Band 3 I dimer complexed with GYPA.</text>
</comment>
<evidence type="ECO:0000256" key="16">
    <source>
        <dbReference type="SAM" id="Phobius"/>
    </source>
</evidence>
<evidence type="ECO:0000256" key="11">
    <source>
        <dbReference type="ARBA" id="ARBA00036281"/>
    </source>
</evidence>
<dbReference type="GO" id="GO:0035379">
    <property type="term" value="F:carbon dioxide transmembrane transporter activity"/>
    <property type="evidence" value="ECO:0007669"/>
    <property type="project" value="Ensembl"/>
</dbReference>
<dbReference type="GO" id="GO:0022840">
    <property type="term" value="F:leak channel activity"/>
    <property type="evidence" value="ECO:0007669"/>
    <property type="project" value="Ensembl"/>
</dbReference>
<dbReference type="GO" id="GO:0006873">
    <property type="term" value="P:intracellular monoatomic ion homeostasis"/>
    <property type="evidence" value="ECO:0007669"/>
    <property type="project" value="Ensembl"/>
</dbReference>
<protein>
    <recommendedName>
        <fullName evidence="12">Ammonium transporter Rh type A</fullName>
    </recommendedName>
    <alternativeName>
        <fullName evidence="14">Erythrocyte membrane glycoprotein Rh50</fullName>
    </alternativeName>
    <alternativeName>
        <fullName evidence="13">Rhesus blood group family type A glycoprotein</fullName>
    </alternativeName>
</protein>
<dbReference type="Pfam" id="PF00909">
    <property type="entry name" value="Ammonium_transp"/>
    <property type="match status" value="2"/>
</dbReference>
<dbReference type="AlphaFoldDB" id="A0A2K6A333"/>
<evidence type="ECO:0000313" key="19">
    <source>
        <dbReference type="Proteomes" id="UP000233140"/>
    </source>
</evidence>
<keyword evidence="8" id="KW-0924">Ammonia transport</keyword>
<proteinExistence type="inferred from homology"/>
<feature type="domain" description="Ammonium transporter AmtB-like" evidence="17">
    <location>
        <begin position="15"/>
        <end position="269"/>
    </location>
</feature>
<comment type="catalytic activity">
    <reaction evidence="11">
        <text>methylamine(out) = methylamine(in)</text>
        <dbReference type="Rhea" id="RHEA:74391"/>
        <dbReference type="ChEBI" id="CHEBI:59338"/>
    </reaction>
</comment>
<evidence type="ECO:0000256" key="8">
    <source>
        <dbReference type="ARBA" id="ARBA00023177"/>
    </source>
</evidence>
<evidence type="ECO:0000259" key="17">
    <source>
        <dbReference type="Pfam" id="PF00909"/>
    </source>
</evidence>
<feature type="transmembrane region" description="Helical" evidence="16">
    <location>
        <begin position="141"/>
        <end position="160"/>
    </location>
</feature>
<feature type="transmembrane region" description="Helical" evidence="16">
    <location>
        <begin position="313"/>
        <end position="337"/>
    </location>
</feature>
<dbReference type="Proteomes" id="UP000233140">
    <property type="component" value="Unassembled WGS sequence"/>
</dbReference>
<keyword evidence="6 16" id="KW-1133">Transmembrane helix</keyword>
<feature type="transmembrane region" description="Helical" evidence="16">
    <location>
        <begin position="205"/>
        <end position="222"/>
    </location>
</feature>
<dbReference type="GeneTree" id="ENSGT00950000182844"/>
<dbReference type="InterPro" id="IPR029020">
    <property type="entry name" value="Ammonium/urea_transptr"/>
</dbReference>
<feature type="transmembrane region" description="Helical" evidence="16">
    <location>
        <begin position="172"/>
        <end position="193"/>
    </location>
</feature>
<evidence type="ECO:0000256" key="1">
    <source>
        <dbReference type="ARBA" id="ARBA00000309"/>
    </source>
</evidence>
<keyword evidence="4" id="KW-0813">Transport</keyword>
<dbReference type="GO" id="GO:0097272">
    <property type="term" value="P:ammonium homeostasis"/>
    <property type="evidence" value="ECO:0007669"/>
    <property type="project" value="TreeGrafter"/>
</dbReference>
<keyword evidence="7 16" id="KW-0472">Membrane</keyword>